<proteinExistence type="predicted"/>
<reference evidence="1 2" key="1">
    <citation type="submission" date="2018-10" db="EMBL/GenBank/DDBJ databases">
        <title>Relationship between Morphology and Antimicrobial Activity in Streptomyces.</title>
        <authorList>
            <person name="Kang H.J."/>
            <person name="Kim S.B."/>
        </authorList>
    </citation>
    <scope>NUCLEOTIDE SEQUENCE [LARGE SCALE GENOMIC DNA]</scope>
    <source>
        <strain evidence="1 2">BH38</strain>
    </source>
</reference>
<keyword evidence="2" id="KW-1185">Reference proteome</keyword>
<evidence type="ECO:0000313" key="2">
    <source>
        <dbReference type="Proteomes" id="UP000271554"/>
    </source>
</evidence>
<dbReference type="Proteomes" id="UP000271554">
    <property type="component" value="Chromosome"/>
</dbReference>
<accession>A0A387H4A7</accession>
<name>A0A387H4A7_9ACTN</name>
<evidence type="ECO:0008006" key="3">
    <source>
        <dbReference type="Google" id="ProtNLM"/>
    </source>
</evidence>
<sequence length="280" mass="31083">MTIGAFKIRWFYDGRHRPMERRDFAAALAAALAAPAVLGTSPAQAAERPEAGAGAGAGLTEHMRAVLARESDDRDTARALAPHLYDVGFVWHPETAELDRLDFIVAYSFGNRLATSGDPAKTLPEPGPVNEELADTIARLRKQRKVPVYAQWEIARFLQSKYRMDDVTSIEPVIAQDGTITYLSTDGVAQQVLQYRKKAPGGIGTACVVGFRDHHKRCVQTTRDRGMTAYAPRGFAMPYTYDPQSGQAWTRRRDLYLVHDMSAQWQVVRAKLIAQAYSNS</sequence>
<dbReference type="EMBL" id="CP032698">
    <property type="protein sequence ID" value="AYG78019.1"/>
    <property type="molecule type" value="Genomic_DNA"/>
</dbReference>
<gene>
    <name evidence="1" type="ORF">DWB77_00126</name>
</gene>
<organism evidence="1 2">
    <name type="scientific">Streptomyces hundungensis</name>
    <dbReference type="NCBI Taxonomy" id="1077946"/>
    <lineage>
        <taxon>Bacteria</taxon>
        <taxon>Bacillati</taxon>
        <taxon>Actinomycetota</taxon>
        <taxon>Actinomycetes</taxon>
        <taxon>Kitasatosporales</taxon>
        <taxon>Streptomycetaceae</taxon>
        <taxon>Streptomyces</taxon>
    </lineage>
</organism>
<protein>
    <recommendedName>
        <fullName evidence="3">Lipoprotein</fullName>
    </recommendedName>
</protein>
<dbReference type="InterPro" id="IPR006311">
    <property type="entry name" value="TAT_signal"/>
</dbReference>
<dbReference type="AlphaFoldDB" id="A0A387H4A7"/>
<evidence type="ECO:0000313" key="1">
    <source>
        <dbReference type="EMBL" id="AYG78019.1"/>
    </source>
</evidence>
<dbReference type="KEGG" id="shun:DWB77_00126"/>
<dbReference type="PROSITE" id="PS51318">
    <property type="entry name" value="TAT"/>
    <property type="match status" value="1"/>
</dbReference>